<comment type="caution">
    <text evidence="3">The sequence shown here is derived from an EMBL/GenBank/DDBJ whole genome shotgun (WGS) entry which is preliminary data.</text>
</comment>
<feature type="domain" description="MMS19 N-terminal" evidence="2">
    <location>
        <begin position="34"/>
        <end position="292"/>
    </location>
</feature>
<keyword evidence="4" id="KW-1185">Reference proteome</keyword>
<dbReference type="GO" id="GO:0097361">
    <property type="term" value="C:cytosolic [4Fe-4S] assembly targeting complex"/>
    <property type="evidence" value="ECO:0007669"/>
    <property type="project" value="UniProtKB-UniRule"/>
</dbReference>
<dbReference type="GO" id="GO:0051604">
    <property type="term" value="P:protein maturation"/>
    <property type="evidence" value="ECO:0007669"/>
    <property type="project" value="UniProtKB-UniRule"/>
</dbReference>
<dbReference type="InterPro" id="IPR029240">
    <property type="entry name" value="MMS19_N"/>
</dbReference>
<protein>
    <recommendedName>
        <fullName evidence="1">MMS19 nucleotide excision repair protein</fullName>
    </recommendedName>
</protein>
<dbReference type="EMBL" id="LIAE01010205">
    <property type="protein sequence ID" value="PAV65509.1"/>
    <property type="molecule type" value="Genomic_DNA"/>
</dbReference>
<evidence type="ECO:0000259" key="2">
    <source>
        <dbReference type="Pfam" id="PF14500"/>
    </source>
</evidence>
<dbReference type="GO" id="GO:0006281">
    <property type="term" value="P:DNA repair"/>
    <property type="evidence" value="ECO:0007669"/>
    <property type="project" value="UniProtKB-UniRule"/>
</dbReference>
<sequence length="930" mass="104760">MNDSPGFQRAELRKKIESGQLQISEYLEQNRSLFLSDNNEDRTKAFNDTVEVVTQLPTEFLDKQQEILISSQLLLNFLISQFEPALVNGYGNAILKGIWFLITKCKNVPNFDVTLFVKVLFQDNDVQKGWAQQERLQLFEICEWMLANQLADIQKMGSDFAFAFEHAMAGERDPRCLVVVFKLFQTVAHKIDLGAFASDLFEAVACYFPISFRPAPTSTITRDELAASCISCLTASPVFAQNCFFLVEEKLQDDEELAKEQREDVNQLLLAACSKFPPLVLAPRAASIVNELIGFILNPNYKGSDIKSTLSSIACVLEKLDKLTDKTHVVGIIKIELKHIEPFVLQAGMGITARALQIAKQLICIQKTREGVFMQVYAWFIELIQGTGSNAALNKADLIKEALGYLLEWIQITLHFYEKDKSALYFQTLSNSLFTAVDASREFAPTEGIIAYYELATAEMQFKTFSADVTQSYVDLFLSSIKKIDVPAERSSWMKFVRAFALRNPELLNEALHSTTGGQNLESNRWFYTLCASIVDAQSWYNGMEMLICALFQDLTMEKITAFVDIWNHFTGPVQQFIPSTFVYLFSHVDETAFNLGPGEKQNLRIGLQMLAAKVEEHSFEVFFENHFNAIMNEEQRDVFYMIPLLTKNVDFLRSFAKDSTDPVISRAYEFAAANKDSEFAVDLSSANSIDFRSLIINTKAAILRGATGGVELLKKLLERVSQIDDPQLASKISEDLVWLLEFSTPDTSVEFCRYRATMLWQQRILVQFVQVYCSVMPNAKPVGRSLLLQLLPKTFELGKGIPDSGLYFQKLLPFMIDSLNESFPSSQLDSILTSLCLVLPSIQVDAALLEKLAPRLVAILQIDNASMSVLISSLDSLLFLSKSADKRLVSSFSSLIRPAVNQLLGHKKRLVRKKVAIVNHTWSPLGQPI</sequence>
<comment type="similarity">
    <text evidence="1">Belongs to the MET18/MMS19 family.</text>
</comment>
<keyword evidence="1" id="KW-0539">Nucleus</keyword>
<comment type="function">
    <text evidence="1">Key component of the cytosolic iron-sulfur protein assembly (CIA) complex, a multiprotein complex that mediates the incorporation of iron-sulfur cluster into apoproteins specifically involved in DNA metabolism and genomic integrity. In the CIA complex, MMS19 acts as an adapter between early-acting CIA components and a subset of cellular target iron-sulfur proteins.</text>
</comment>
<dbReference type="GO" id="GO:0016226">
    <property type="term" value="P:iron-sulfur cluster assembly"/>
    <property type="evidence" value="ECO:0007669"/>
    <property type="project" value="UniProtKB-UniRule"/>
</dbReference>
<evidence type="ECO:0000313" key="3">
    <source>
        <dbReference type="EMBL" id="PAV65509.1"/>
    </source>
</evidence>
<name>A0A2A2JVA4_9BILA</name>
<comment type="subunit">
    <text evidence="1">Component of the CIA complex.</text>
</comment>
<keyword evidence="1" id="KW-0206">Cytoskeleton</keyword>
<dbReference type="STRING" id="2018661.A0A2A2JVA4"/>
<proteinExistence type="inferred from homology"/>
<dbReference type="Proteomes" id="UP000218231">
    <property type="component" value="Unassembled WGS sequence"/>
</dbReference>
<accession>A0A2A2JVA4</accession>
<evidence type="ECO:0000256" key="1">
    <source>
        <dbReference type="RuleBase" id="RU367072"/>
    </source>
</evidence>
<dbReference type="OrthoDB" id="342900at2759"/>
<dbReference type="InterPro" id="IPR039920">
    <property type="entry name" value="MMS19"/>
</dbReference>
<keyword evidence="1" id="KW-0963">Cytoplasm</keyword>
<dbReference type="PANTHER" id="PTHR12891">
    <property type="entry name" value="DNA REPAIR/TRANSCRIPTION PROTEIN MET18/MMS19"/>
    <property type="match status" value="1"/>
</dbReference>
<dbReference type="GO" id="GO:0005634">
    <property type="term" value="C:nucleus"/>
    <property type="evidence" value="ECO:0007669"/>
    <property type="project" value="UniProtKB-SubCell"/>
</dbReference>
<keyword evidence="1" id="KW-0234">DNA repair</keyword>
<dbReference type="InterPro" id="IPR016024">
    <property type="entry name" value="ARM-type_fold"/>
</dbReference>
<reference evidence="3 4" key="1">
    <citation type="journal article" date="2017" name="Curr. Biol.">
        <title>Genome architecture and evolution of a unichromosomal asexual nematode.</title>
        <authorList>
            <person name="Fradin H."/>
            <person name="Zegar C."/>
            <person name="Gutwein M."/>
            <person name="Lucas J."/>
            <person name="Kovtun M."/>
            <person name="Corcoran D."/>
            <person name="Baugh L.R."/>
            <person name="Kiontke K."/>
            <person name="Gunsalus K."/>
            <person name="Fitch D.H."/>
            <person name="Piano F."/>
        </authorList>
    </citation>
    <scope>NUCLEOTIDE SEQUENCE [LARGE SCALE GENOMIC DNA]</scope>
    <source>
        <strain evidence="3">PF1309</strain>
    </source>
</reference>
<dbReference type="PANTHER" id="PTHR12891:SF0">
    <property type="entry name" value="MMS19 NUCLEOTIDE EXCISION REPAIR PROTEIN HOMOLOG"/>
    <property type="match status" value="1"/>
</dbReference>
<evidence type="ECO:0000313" key="4">
    <source>
        <dbReference type="Proteomes" id="UP000218231"/>
    </source>
</evidence>
<dbReference type="GO" id="GO:0005819">
    <property type="term" value="C:spindle"/>
    <property type="evidence" value="ECO:0007669"/>
    <property type="project" value="UniProtKB-SubCell"/>
</dbReference>
<dbReference type="Pfam" id="PF14500">
    <property type="entry name" value="MMS19_N"/>
    <property type="match status" value="1"/>
</dbReference>
<comment type="subcellular location">
    <subcellularLocation>
        <location evidence="1">Cytoplasm</location>
        <location evidence="1">Cytoskeleton</location>
        <location evidence="1">Spindle</location>
    </subcellularLocation>
    <subcellularLocation>
        <location evidence="1">Nucleus</location>
    </subcellularLocation>
</comment>
<organism evidence="3 4">
    <name type="scientific">Diploscapter pachys</name>
    <dbReference type="NCBI Taxonomy" id="2018661"/>
    <lineage>
        <taxon>Eukaryota</taxon>
        <taxon>Metazoa</taxon>
        <taxon>Ecdysozoa</taxon>
        <taxon>Nematoda</taxon>
        <taxon>Chromadorea</taxon>
        <taxon>Rhabditida</taxon>
        <taxon>Rhabditina</taxon>
        <taxon>Rhabditomorpha</taxon>
        <taxon>Rhabditoidea</taxon>
        <taxon>Rhabditidae</taxon>
        <taxon>Diploscapter</taxon>
    </lineage>
</organism>
<gene>
    <name evidence="3" type="ORF">WR25_04135</name>
</gene>
<keyword evidence="1" id="KW-0227">DNA damage</keyword>
<dbReference type="SUPFAM" id="SSF48371">
    <property type="entry name" value="ARM repeat"/>
    <property type="match status" value="1"/>
</dbReference>
<dbReference type="AlphaFoldDB" id="A0A2A2JVA4"/>